<sequence>MYYIGVDVGTGSARAGVFDREGQLLGAVSHPIRMWREKALHVEQSSDDIWAAVTSCIRQAVSEAGVRADEIAGIGFDATCSMVVLDREGKPLAVNAQGENQRNIIVWMDHRATPQARRINDTKASVLDYVGGRISPEMQTPKLLWLAEELPETFARAAHFLDLTDFLTWRATGSLWRSTCTVTCKWTYLAHEDRWDPYYFRQIGLGQLADEDFVRIGHEICPPGTAIPGGLSEKAAQELGLKPGTAVAMGLIDAHAGALGTLGAQGLDGSLDQRLAYVFGTSACTLNVGEEPAFVPGVWGPYHSALIPGLWLSEGGQSAAGAAIDHLVRQHGLAGEAEAKAKAEGKSLTAWFDERAGALLQSESFGEIVGGLHVVAEFLGNRAPFADPDARAIVAGLDMAQDERSLVRLYLAGVASIGYGLRQIVETLRAKGADLTQVVVSGGAGKSPLVRQVLADATGLSIATCSSPEPVLLGSAMAAAVAAGTQPDLATAMKTLSRVAEAAKPNEAQSALHDRRYAAFVSLQEMGRSLRDNAA</sequence>
<evidence type="ECO:0000313" key="6">
    <source>
        <dbReference type="EMBL" id="KFB08119.1"/>
    </source>
</evidence>
<evidence type="ECO:0000259" key="4">
    <source>
        <dbReference type="Pfam" id="PF00370"/>
    </source>
</evidence>
<dbReference type="PIRSF" id="PIRSF000538">
    <property type="entry name" value="GlpK"/>
    <property type="match status" value="1"/>
</dbReference>
<feature type="domain" description="Carbohydrate kinase FGGY C-terminal" evidence="5">
    <location>
        <begin position="275"/>
        <end position="483"/>
    </location>
</feature>
<comment type="similarity">
    <text evidence="1">Belongs to the FGGY kinase family.</text>
</comment>
<dbReference type="Proteomes" id="UP000053675">
    <property type="component" value="Unassembled WGS sequence"/>
</dbReference>
<evidence type="ECO:0000256" key="2">
    <source>
        <dbReference type="ARBA" id="ARBA00022679"/>
    </source>
</evidence>
<dbReference type="PANTHER" id="PTHR43435">
    <property type="entry name" value="RIBULOKINASE"/>
    <property type="match status" value="1"/>
</dbReference>
<dbReference type="InterPro" id="IPR000577">
    <property type="entry name" value="Carb_kinase_FGGY"/>
</dbReference>
<dbReference type="InterPro" id="IPR018484">
    <property type="entry name" value="FGGY_N"/>
</dbReference>
<dbReference type="PATRIC" id="fig|472175.3.peg.3326"/>
<dbReference type="AlphaFoldDB" id="A0A084U583"/>
<organism evidence="6 7">
    <name type="scientific">Nitratireductor basaltis</name>
    <dbReference type="NCBI Taxonomy" id="472175"/>
    <lineage>
        <taxon>Bacteria</taxon>
        <taxon>Pseudomonadati</taxon>
        <taxon>Pseudomonadota</taxon>
        <taxon>Alphaproteobacteria</taxon>
        <taxon>Hyphomicrobiales</taxon>
        <taxon>Phyllobacteriaceae</taxon>
        <taxon>Nitratireductor</taxon>
    </lineage>
</organism>
<name>A0A084U583_9HYPH</name>
<dbReference type="EMBL" id="JMQM01000003">
    <property type="protein sequence ID" value="KFB08119.1"/>
    <property type="molecule type" value="Genomic_DNA"/>
</dbReference>
<dbReference type="SUPFAM" id="SSF53067">
    <property type="entry name" value="Actin-like ATPase domain"/>
    <property type="match status" value="2"/>
</dbReference>
<dbReference type="RefSeq" id="WP_036486754.1">
    <property type="nucleotide sequence ID" value="NZ_JMQM01000003.1"/>
</dbReference>
<keyword evidence="7" id="KW-1185">Reference proteome</keyword>
<keyword evidence="2" id="KW-0808">Transferase</keyword>
<evidence type="ECO:0000256" key="1">
    <source>
        <dbReference type="ARBA" id="ARBA00009156"/>
    </source>
</evidence>
<dbReference type="Pfam" id="PF02782">
    <property type="entry name" value="FGGY_C"/>
    <property type="match status" value="1"/>
</dbReference>
<evidence type="ECO:0000313" key="7">
    <source>
        <dbReference type="Proteomes" id="UP000053675"/>
    </source>
</evidence>
<dbReference type="STRING" id="472175.EL18_03329"/>
<evidence type="ECO:0000259" key="5">
    <source>
        <dbReference type="Pfam" id="PF02782"/>
    </source>
</evidence>
<gene>
    <name evidence="6" type="ORF">EL18_03329</name>
</gene>
<dbReference type="CDD" id="cd07782">
    <property type="entry name" value="ASKHA_NBD_FGGY_D-RBK"/>
    <property type="match status" value="1"/>
</dbReference>
<accession>A0A084U583</accession>
<dbReference type="InterPro" id="IPR043129">
    <property type="entry name" value="ATPase_NBD"/>
</dbReference>
<dbReference type="Gene3D" id="3.30.420.40">
    <property type="match status" value="1"/>
</dbReference>
<comment type="caution">
    <text evidence="6">The sequence shown here is derived from an EMBL/GenBank/DDBJ whole genome shotgun (WGS) entry which is preliminary data.</text>
</comment>
<dbReference type="GO" id="GO:0005737">
    <property type="term" value="C:cytoplasm"/>
    <property type="evidence" value="ECO:0007669"/>
    <property type="project" value="TreeGrafter"/>
</dbReference>
<dbReference type="InterPro" id="IPR018485">
    <property type="entry name" value="FGGY_C"/>
</dbReference>
<dbReference type="eggNOG" id="COG1069">
    <property type="taxonomic scope" value="Bacteria"/>
</dbReference>
<dbReference type="Pfam" id="PF00370">
    <property type="entry name" value="FGGY_N"/>
    <property type="match status" value="1"/>
</dbReference>
<feature type="domain" description="Carbohydrate kinase FGGY N-terminal" evidence="4">
    <location>
        <begin position="2"/>
        <end position="260"/>
    </location>
</feature>
<proteinExistence type="inferred from homology"/>
<dbReference type="PANTHER" id="PTHR43435:SF4">
    <property type="entry name" value="FGGY CARBOHYDRATE KINASE DOMAIN-CONTAINING PROTEIN"/>
    <property type="match status" value="1"/>
</dbReference>
<dbReference type="OrthoDB" id="9805576at2"/>
<dbReference type="GO" id="GO:0019150">
    <property type="term" value="F:D-ribulokinase activity"/>
    <property type="evidence" value="ECO:0007669"/>
    <property type="project" value="TreeGrafter"/>
</dbReference>
<evidence type="ECO:0000256" key="3">
    <source>
        <dbReference type="ARBA" id="ARBA00022777"/>
    </source>
</evidence>
<dbReference type="GO" id="GO:0019321">
    <property type="term" value="P:pentose metabolic process"/>
    <property type="evidence" value="ECO:0007669"/>
    <property type="project" value="TreeGrafter"/>
</dbReference>
<dbReference type="Gene3D" id="1.20.58.2240">
    <property type="match status" value="1"/>
</dbReference>
<dbReference type="FunFam" id="3.30.420.40:FF:000101">
    <property type="entry name" value="FGGY carbohydrate kinase domain-containing protein"/>
    <property type="match status" value="1"/>
</dbReference>
<dbReference type="InterPro" id="IPR006003">
    <property type="entry name" value="FGGY_RbtK-like"/>
</dbReference>
<reference evidence="6 7" key="1">
    <citation type="submission" date="2014-05" db="EMBL/GenBank/DDBJ databases">
        <title>Draft Genome Sequence of Nitratireductor basaltis Strain UMTGB225, A Marine Bacterium Isolated from Green Barrel Tunicate.</title>
        <authorList>
            <person name="Gan H.Y."/>
        </authorList>
    </citation>
    <scope>NUCLEOTIDE SEQUENCE [LARGE SCALE GENOMIC DNA]</scope>
    <source>
        <strain evidence="6 7">UMTGB225</strain>
    </source>
</reference>
<dbReference type="NCBIfam" id="TIGR01315">
    <property type="entry name" value="5C_CHO_kinase"/>
    <property type="match status" value="1"/>
</dbReference>
<protein>
    <submittedName>
        <fullName evidence="6">FGGY-family pentulose kinase</fullName>
    </submittedName>
</protein>
<keyword evidence="3 6" id="KW-0418">Kinase</keyword>